<sequence length="85" mass="9201">MVVANPESQSRPLQSELRRAGLKQSLPPSGGGWCCRRGRASPPHYRACRRAGRSVRLGPLQRLSGDVLARMLLGSVHLVSADVGR</sequence>
<proteinExistence type="predicted"/>
<name>C5ASV7_METEA</name>
<organism evidence="1 2">
    <name type="scientific">Methylorubrum extorquens (strain ATCC 14718 / DSM 1338 / JCM 2805 / NCIMB 9133 / AM1)</name>
    <name type="common">Methylobacterium extorquens</name>
    <dbReference type="NCBI Taxonomy" id="272630"/>
    <lineage>
        <taxon>Bacteria</taxon>
        <taxon>Pseudomonadati</taxon>
        <taxon>Pseudomonadota</taxon>
        <taxon>Alphaproteobacteria</taxon>
        <taxon>Hyphomicrobiales</taxon>
        <taxon>Methylobacteriaceae</taxon>
        <taxon>Methylorubrum</taxon>
    </lineage>
</organism>
<accession>C5ASV7</accession>
<dbReference type="EMBL" id="CP001510">
    <property type="protein sequence ID" value="ACS42570.1"/>
    <property type="molecule type" value="Genomic_DNA"/>
</dbReference>
<keyword evidence="2" id="KW-1185">Reference proteome</keyword>
<dbReference type="AlphaFoldDB" id="C5ASV7"/>
<dbReference type="Proteomes" id="UP000009081">
    <property type="component" value="Chromosome"/>
</dbReference>
<protein>
    <submittedName>
        <fullName evidence="1">Uncharacterized protein</fullName>
    </submittedName>
</protein>
<evidence type="ECO:0000313" key="2">
    <source>
        <dbReference type="Proteomes" id="UP000009081"/>
    </source>
</evidence>
<reference evidence="1 2" key="1">
    <citation type="journal article" date="2009" name="PLoS ONE">
        <title>Methylobacterium genome sequences: a reference blueprint to investigate microbial metabolism of C1 compounds from natural and industrial sources.</title>
        <authorList>
            <person name="Vuilleumier S."/>
            <person name="Chistoserdova L."/>
            <person name="Lee M.-C."/>
            <person name="Bringel F."/>
            <person name="Lajus A."/>
            <person name="Zhou Y."/>
            <person name="Gourion B."/>
            <person name="Barbe V."/>
            <person name="Chang J."/>
            <person name="Cruveiller S."/>
            <person name="Dossat C."/>
            <person name="Gillett W."/>
            <person name="Gruffaz C."/>
            <person name="Haugen E."/>
            <person name="Hourcade E."/>
            <person name="Levy R."/>
            <person name="Mangenot S."/>
            <person name="Muller E."/>
            <person name="Nadalig T."/>
            <person name="Pagni M."/>
            <person name="Penny C."/>
            <person name="Peyraud R."/>
            <person name="Robinson D.G."/>
            <person name="Roche D."/>
            <person name="Rouy Z."/>
            <person name="Saenampechek C."/>
            <person name="Salvignol G."/>
            <person name="Vallenet D."/>
            <person name="Wu Z."/>
            <person name="Marx C.J."/>
            <person name="Vorholt J.A."/>
            <person name="Olson M.V."/>
            <person name="Kaul R."/>
            <person name="Weissenbach J."/>
            <person name="Medigue C."/>
            <person name="Lidstrom M.E."/>
        </authorList>
    </citation>
    <scope>NUCLEOTIDE SEQUENCE [LARGE SCALE GENOMIC DNA]</scope>
    <source>
        <strain evidence="2">ATCC 14718 / DSM 1338 / JCM 2805 / NCIMB 9133 / AM1</strain>
    </source>
</reference>
<evidence type="ECO:0000313" key="1">
    <source>
        <dbReference type="EMBL" id="ACS42570.1"/>
    </source>
</evidence>
<dbReference type="HOGENOM" id="CLU_2508872_0_0_5"/>
<dbReference type="KEGG" id="mea:Mex_1p4966"/>
<gene>
    <name evidence="1" type="ordered locus">MexAM1_META1p4966</name>
</gene>